<proteinExistence type="inferred from homology"/>
<evidence type="ECO:0000313" key="4">
    <source>
        <dbReference type="Proteomes" id="UP000010716"/>
    </source>
</evidence>
<keyword evidence="2" id="KW-0396">Initiation factor</keyword>
<dbReference type="OrthoDB" id="9803436at2"/>
<evidence type="ECO:0000313" key="5">
    <source>
        <dbReference type="Proteomes" id="UP000825179"/>
    </source>
</evidence>
<evidence type="ECO:0000313" key="2">
    <source>
        <dbReference type="EMBL" id="EGL82402.1"/>
    </source>
</evidence>
<dbReference type="Proteomes" id="UP000010716">
    <property type="component" value="Unassembled WGS sequence"/>
</dbReference>
<dbReference type="InterPro" id="IPR042529">
    <property type="entry name" value="IF_2B-like_C"/>
</dbReference>
<dbReference type="AlphaFoldDB" id="F5L8G9"/>
<dbReference type="PANTHER" id="PTHR43475:SF1">
    <property type="entry name" value="METHYLTHIORIBOSE-1-PHOSPHATE ISOMERASE"/>
    <property type="match status" value="1"/>
</dbReference>
<dbReference type="SUPFAM" id="SSF100950">
    <property type="entry name" value="NagB/RpiA/CoA transferase-like"/>
    <property type="match status" value="1"/>
</dbReference>
<dbReference type="GO" id="GO:0003743">
    <property type="term" value="F:translation initiation factor activity"/>
    <property type="evidence" value="ECO:0007669"/>
    <property type="project" value="UniProtKB-KW"/>
</dbReference>
<dbReference type="Pfam" id="PF01008">
    <property type="entry name" value="IF-2B"/>
    <property type="match status" value="1"/>
</dbReference>
<reference evidence="3 5" key="2">
    <citation type="journal article" date="2020" name="Extremophiles">
        <title>Genomic analysis of Caldalkalibacillus thermarum TA2.A1 reveals aerobic alkaliphilic metabolism and evolutionary hallmarks linking alkaliphilic bacteria and plant life.</title>
        <authorList>
            <person name="de Jong S.I."/>
            <person name="van den Broek M.A."/>
            <person name="Merkel A.Y."/>
            <person name="de la Torre Cortes P."/>
            <person name="Kalamorz F."/>
            <person name="Cook G.M."/>
            <person name="van Loosdrecht M.C.M."/>
            <person name="McMillan D.G.G."/>
        </authorList>
    </citation>
    <scope>NUCLEOTIDE SEQUENCE [LARGE SCALE GENOMIC DNA]</scope>
    <source>
        <strain evidence="3 5">TA2.A1</strain>
    </source>
</reference>
<dbReference type="GO" id="GO:0019509">
    <property type="term" value="P:L-methionine salvage from methylthioadenosine"/>
    <property type="evidence" value="ECO:0007669"/>
    <property type="project" value="TreeGrafter"/>
</dbReference>
<dbReference type="eggNOG" id="COG0182">
    <property type="taxonomic scope" value="Bacteria"/>
</dbReference>
<evidence type="ECO:0000313" key="3">
    <source>
        <dbReference type="EMBL" id="QZT34278.1"/>
    </source>
</evidence>
<reference evidence="2 4" key="1">
    <citation type="journal article" date="2011" name="J. Bacteriol.">
        <title>Draft genome sequence of the thermoalkaliphilic Caldalkalibacillus thermarum strain TA2.A1.</title>
        <authorList>
            <person name="Kalamorz F."/>
            <person name="Keis S."/>
            <person name="McMillan D.G."/>
            <person name="Olsson K."/>
            <person name="Stanton J.A."/>
            <person name="Stockwell P."/>
            <person name="Black M.A."/>
            <person name="Klingeman D.M."/>
            <person name="Land M.L."/>
            <person name="Han C.S."/>
            <person name="Martin S.L."/>
            <person name="Becher S.A."/>
            <person name="Peddie C.J."/>
            <person name="Morgan H.W."/>
            <person name="Matthies D."/>
            <person name="Preiss L."/>
            <person name="Meier T."/>
            <person name="Brown S.D."/>
            <person name="Cook G.M."/>
        </authorList>
    </citation>
    <scope>NUCLEOTIDE SEQUENCE [LARGE SCALE GENOMIC DNA]</scope>
    <source>
        <strain evidence="2 4">TA2.A1</strain>
    </source>
</reference>
<gene>
    <name evidence="2" type="ORF">CathTA2_2123</name>
    <name evidence="3" type="ORF">HUR95_02370</name>
</gene>
<dbReference type="EMBL" id="AFCE01000150">
    <property type="protein sequence ID" value="EGL82402.1"/>
    <property type="molecule type" value="Genomic_DNA"/>
</dbReference>
<protein>
    <submittedName>
        <fullName evidence="2">Initiation factor 2B related protein</fullName>
    </submittedName>
</protein>
<dbReference type="Gene3D" id="3.40.50.10470">
    <property type="entry name" value="Translation initiation factor eif-2b, domain 2"/>
    <property type="match status" value="1"/>
</dbReference>
<dbReference type="EMBL" id="CP082237">
    <property type="protein sequence ID" value="QZT34278.1"/>
    <property type="molecule type" value="Genomic_DNA"/>
</dbReference>
<dbReference type="InterPro" id="IPR037171">
    <property type="entry name" value="NagB/RpiA_transferase-like"/>
</dbReference>
<name>F5L8G9_CALTT</name>
<keyword evidence="2" id="KW-0648">Protein biosynthesis</keyword>
<accession>F5L8G9</accession>
<dbReference type="GO" id="GO:0046523">
    <property type="term" value="F:S-methyl-5-thioribose-1-phosphate isomerase activity"/>
    <property type="evidence" value="ECO:0007669"/>
    <property type="project" value="TreeGrafter"/>
</dbReference>
<reference evidence="3" key="3">
    <citation type="submission" date="2021-08" db="EMBL/GenBank/DDBJ databases">
        <authorList>
            <person name="de Jong S."/>
            <person name="van den Broek M."/>
            <person name="Merkel A."/>
            <person name="de la Torre Cortes P."/>
            <person name="Kalamorz F."/>
            <person name="Cook G."/>
            <person name="van Loosdrecht M."/>
            <person name="McMillan D."/>
        </authorList>
    </citation>
    <scope>NUCLEOTIDE SEQUENCE</scope>
    <source>
        <strain evidence="3">TA2.A1</strain>
    </source>
</reference>
<comment type="similarity">
    <text evidence="1">Belongs to the eIF-2B alpha/beta/delta subunits family. MtnA subfamily.</text>
</comment>
<keyword evidence="5" id="KW-1185">Reference proteome</keyword>
<sequence length="70" mass="7924">MACQTGDEIHIELRPAEEITTKWYEKPMAPQGIKTYNPAFDVTDHTLITAIITEKGIAYPPFRDSLANIF</sequence>
<organism evidence="2 4">
    <name type="scientific">Caldalkalibacillus thermarum (strain TA2.A1)</name>
    <dbReference type="NCBI Taxonomy" id="986075"/>
    <lineage>
        <taxon>Bacteria</taxon>
        <taxon>Bacillati</taxon>
        <taxon>Bacillota</taxon>
        <taxon>Bacilli</taxon>
        <taxon>Bacillales</taxon>
        <taxon>Bacillaceae</taxon>
        <taxon>Caldalkalibacillus</taxon>
    </lineage>
</organism>
<dbReference type="PANTHER" id="PTHR43475">
    <property type="entry name" value="METHYLTHIORIBOSE-1-PHOSPHATE ISOMERASE"/>
    <property type="match status" value="1"/>
</dbReference>
<dbReference type="KEGG" id="cthu:HUR95_02370"/>
<dbReference type="Proteomes" id="UP000825179">
    <property type="component" value="Chromosome"/>
</dbReference>
<dbReference type="InterPro" id="IPR000649">
    <property type="entry name" value="IF-2B-related"/>
</dbReference>
<evidence type="ECO:0000256" key="1">
    <source>
        <dbReference type="ARBA" id="ARBA00009117"/>
    </source>
</evidence>